<evidence type="ECO:0000313" key="1">
    <source>
        <dbReference type="EMBL" id="MEQ2239859.1"/>
    </source>
</evidence>
<dbReference type="Proteomes" id="UP001482620">
    <property type="component" value="Unassembled WGS sequence"/>
</dbReference>
<keyword evidence="2" id="KW-1185">Reference proteome</keyword>
<proteinExistence type="predicted"/>
<reference evidence="1 2" key="1">
    <citation type="submission" date="2021-06" db="EMBL/GenBank/DDBJ databases">
        <authorList>
            <person name="Palmer J.M."/>
        </authorList>
    </citation>
    <scope>NUCLEOTIDE SEQUENCE [LARGE SCALE GENOMIC DNA]</scope>
    <source>
        <strain evidence="2">if_2019</strain>
        <tissue evidence="1">Muscle</tissue>
    </source>
</reference>
<name>A0ABV0U4H9_9TELE</name>
<accession>A0ABV0U4H9</accession>
<protein>
    <submittedName>
        <fullName evidence="1">Uncharacterized protein</fullName>
    </submittedName>
</protein>
<evidence type="ECO:0000313" key="2">
    <source>
        <dbReference type="Proteomes" id="UP001482620"/>
    </source>
</evidence>
<organism evidence="1 2">
    <name type="scientific">Ilyodon furcidens</name>
    <name type="common">goldbreast splitfin</name>
    <dbReference type="NCBI Taxonomy" id="33524"/>
    <lineage>
        <taxon>Eukaryota</taxon>
        <taxon>Metazoa</taxon>
        <taxon>Chordata</taxon>
        <taxon>Craniata</taxon>
        <taxon>Vertebrata</taxon>
        <taxon>Euteleostomi</taxon>
        <taxon>Actinopterygii</taxon>
        <taxon>Neopterygii</taxon>
        <taxon>Teleostei</taxon>
        <taxon>Neoteleostei</taxon>
        <taxon>Acanthomorphata</taxon>
        <taxon>Ovalentaria</taxon>
        <taxon>Atherinomorphae</taxon>
        <taxon>Cyprinodontiformes</taxon>
        <taxon>Goodeidae</taxon>
        <taxon>Ilyodon</taxon>
    </lineage>
</organism>
<gene>
    <name evidence="1" type="ORF">ILYODFUR_008966</name>
</gene>
<sequence length="128" mass="14110">MQKKKPTVTTGVLPVSHASSIYTHRFGLLMLCQLGCVLSMPYYANDIRVTCMYPTCCRLTGSSFCSEVIDAVEHHLSPHKPVVTPHLLCKLFPLVFVKVKLCDSVCAGGCGVSGMLACYYEKIMWTAM</sequence>
<comment type="caution">
    <text evidence="1">The sequence shown here is derived from an EMBL/GenBank/DDBJ whole genome shotgun (WGS) entry which is preliminary data.</text>
</comment>
<dbReference type="EMBL" id="JAHRIQ010058542">
    <property type="protein sequence ID" value="MEQ2239859.1"/>
    <property type="molecule type" value="Genomic_DNA"/>
</dbReference>